<reference evidence="2 3" key="1">
    <citation type="submission" date="2024-04" db="EMBL/GenBank/DDBJ databases">
        <authorList>
            <person name="Fracassetti M."/>
        </authorList>
    </citation>
    <scope>NUCLEOTIDE SEQUENCE [LARGE SCALE GENOMIC DNA]</scope>
</reference>
<name>A0AAV2FUG4_9ROSI</name>
<feature type="region of interest" description="Disordered" evidence="1">
    <location>
        <begin position="83"/>
        <end position="116"/>
    </location>
</feature>
<organism evidence="2 3">
    <name type="scientific">Linum trigynum</name>
    <dbReference type="NCBI Taxonomy" id="586398"/>
    <lineage>
        <taxon>Eukaryota</taxon>
        <taxon>Viridiplantae</taxon>
        <taxon>Streptophyta</taxon>
        <taxon>Embryophyta</taxon>
        <taxon>Tracheophyta</taxon>
        <taxon>Spermatophyta</taxon>
        <taxon>Magnoliopsida</taxon>
        <taxon>eudicotyledons</taxon>
        <taxon>Gunneridae</taxon>
        <taxon>Pentapetalae</taxon>
        <taxon>rosids</taxon>
        <taxon>fabids</taxon>
        <taxon>Malpighiales</taxon>
        <taxon>Linaceae</taxon>
        <taxon>Linum</taxon>
    </lineage>
</organism>
<evidence type="ECO:0000256" key="1">
    <source>
        <dbReference type="SAM" id="MobiDB-lite"/>
    </source>
</evidence>
<dbReference type="AlphaFoldDB" id="A0AAV2FUG4"/>
<proteinExistence type="predicted"/>
<dbReference type="EMBL" id="OZ034820">
    <property type="protein sequence ID" value="CAL1401991.1"/>
    <property type="molecule type" value="Genomic_DNA"/>
</dbReference>
<sequence length="116" mass="12340">MWVPKVQALGVKEDLAATIHRVVAVSSKGKEKVSVEQEVENMNSMVSVEQGQASSTVVNAWVDIGDQVAKFVDVVKGSIAENPTASQQLDLENCSPMPGGQPPSPDPPDQRTRGSL</sequence>
<accession>A0AAV2FUG4</accession>
<dbReference type="Proteomes" id="UP001497516">
    <property type="component" value="Chromosome 7"/>
</dbReference>
<gene>
    <name evidence="2" type="ORF">LTRI10_LOCUS42025</name>
</gene>
<keyword evidence="3" id="KW-1185">Reference proteome</keyword>
<evidence type="ECO:0000313" key="3">
    <source>
        <dbReference type="Proteomes" id="UP001497516"/>
    </source>
</evidence>
<evidence type="ECO:0000313" key="2">
    <source>
        <dbReference type="EMBL" id="CAL1401991.1"/>
    </source>
</evidence>
<protein>
    <submittedName>
        <fullName evidence="2">Uncharacterized protein</fullName>
    </submittedName>
</protein>